<feature type="transmembrane region" description="Helical" evidence="1">
    <location>
        <begin position="175"/>
        <end position="195"/>
    </location>
</feature>
<evidence type="ECO:0000313" key="2">
    <source>
        <dbReference type="EMBL" id="QJA81314.1"/>
    </source>
</evidence>
<feature type="transmembrane region" description="Helical" evidence="1">
    <location>
        <begin position="112"/>
        <end position="130"/>
    </location>
</feature>
<keyword evidence="1" id="KW-1133">Transmembrane helix</keyword>
<dbReference type="EMBL" id="MT142455">
    <property type="protein sequence ID" value="QJA81314.1"/>
    <property type="molecule type" value="Genomic_DNA"/>
</dbReference>
<proteinExistence type="predicted"/>
<dbReference type="EMBL" id="MT143024">
    <property type="protein sequence ID" value="QJA91928.1"/>
    <property type="molecule type" value="Genomic_DNA"/>
</dbReference>
<dbReference type="AlphaFoldDB" id="A0A6M3KI70"/>
<protein>
    <submittedName>
        <fullName evidence="2">Uncharacterized protein</fullName>
    </submittedName>
</protein>
<accession>A0A6M3KI70</accession>
<keyword evidence="1" id="KW-0812">Transmembrane</keyword>
<keyword evidence="1" id="KW-0472">Membrane</keyword>
<organism evidence="2">
    <name type="scientific">viral metagenome</name>
    <dbReference type="NCBI Taxonomy" id="1070528"/>
    <lineage>
        <taxon>unclassified sequences</taxon>
        <taxon>metagenomes</taxon>
        <taxon>organismal metagenomes</taxon>
    </lineage>
</organism>
<reference evidence="2" key="1">
    <citation type="submission" date="2020-03" db="EMBL/GenBank/DDBJ databases">
        <title>The deep terrestrial virosphere.</title>
        <authorList>
            <person name="Holmfeldt K."/>
            <person name="Nilsson E."/>
            <person name="Simone D."/>
            <person name="Lopez-Fernandez M."/>
            <person name="Wu X."/>
            <person name="de Brujin I."/>
            <person name="Lundin D."/>
            <person name="Andersson A."/>
            <person name="Bertilsson S."/>
            <person name="Dopson M."/>
        </authorList>
    </citation>
    <scope>NUCLEOTIDE SEQUENCE</scope>
    <source>
        <strain evidence="2">MM415A00555</strain>
        <strain evidence="3">MM415B03232</strain>
    </source>
</reference>
<evidence type="ECO:0000313" key="3">
    <source>
        <dbReference type="EMBL" id="QJA91928.1"/>
    </source>
</evidence>
<name>A0A6M3KI70_9ZZZZ</name>
<gene>
    <name evidence="2" type="ORF">MM415A00555_0005</name>
    <name evidence="3" type="ORF">MM415B03232_0010</name>
</gene>
<evidence type="ECO:0000256" key="1">
    <source>
        <dbReference type="SAM" id="Phobius"/>
    </source>
</evidence>
<sequence length="213" mass="24185">MEFLTSLFTGPIGAIFTGVFGSLISNVFNYFKEKQLHKQKLELLVQARADREIDHRFALEEADKNMQIRKAEIEGAIDLKEAEGFIKSQEGINTLLLKASIMERMLDNKGKMRWATIPIGLLIALLFGMVDFVKHMMRPGLTLFLIIMFANVLRKALAILENANYVWAPDQAVEIVMIAVNASTLLTVTAVSWWFCDRQISKFVMRKMGANVR</sequence>
<feature type="transmembrane region" description="Helical" evidence="1">
    <location>
        <begin position="12"/>
        <end position="31"/>
    </location>
</feature>